<comment type="catalytic activity">
    <reaction evidence="15">
        <text>an organic molecule + reduced [NADPH--hemoprotein reductase] + O2 = an alcohol + oxidized [NADPH--hemoprotein reductase] + H2O + H(+)</text>
        <dbReference type="Rhea" id="RHEA:17149"/>
        <dbReference type="Rhea" id="RHEA-COMP:11964"/>
        <dbReference type="Rhea" id="RHEA-COMP:11965"/>
        <dbReference type="ChEBI" id="CHEBI:15377"/>
        <dbReference type="ChEBI" id="CHEBI:15378"/>
        <dbReference type="ChEBI" id="CHEBI:15379"/>
        <dbReference type="ChEBI" id="CHEBI:30879"/>
        <dbReference type="ChEBI" id="CHEBI:57618"/>
        <dbReference type="ChEBI" id="CHEBI:58210"/>
        <dbReference type="ChEBI" id="CHEBI:142491"/>
        <dbReference type="EC" id="1.14.14.1"/>
    </reaction>
</comment>
<dbReference type="InterPro" id="IPR002401">
    <property type="entry name" value="Cyt_P450_E_grp-I"/>
</dbReference>
<dbReference type="GO" id="GO:0016712">
    <property type="term" value="F:oxidoreductase activity, acting on paired donors, with incorporation or reduction of molecular oxygen, reduced flavin or flavoprotein as one donor, and incorporation of one atom of oxygen"/>
    <property type="evidence" value="ECO:0007669"/>
    <property type="project" value="UniProtKB-EC"/>
</dbReference>
<keyword evidence="7 16" id="KW-0479">Metal-binding</keyword>
<protein>
    <recommendedName>
        <fullName evidence="5">unspecific monooxygenase</fullName>
        <ecNumber evidence="5">1.14.14.1</ecNumber>
    </recommendedName>
</protein>
<organism evidence="19 20">
    <name type="scientific">Meleagris gallopavo</name>
    <name type="common">Wild turkey</name>
    <dbReference type="NCBI Taxonomy" id="9103"/>
    <lineage>
        <taxon>Eukaryota</taxon>
        <taxon>Metazoa</taxon>
        <taxon>Chordata</taxon>
        <taxon>Craniata</taxon>
        <taxon>Vertebrata</taxon>
        <taxon>Euteleostomi</taxon>
        <taxon>Archelosauria</taxon>
        <taxon>Archosauria</taxon>
        <taxon>Dinosauria</taxon>
        <taxon>Saurischia</taxon>
        <taxon>Theropoda</taxon>
        <taxon>Coelurosauria</taxon>
        <taxon>Aves</taxon>
        <taxon>Neognathae</taxon>
        <taxon>Galloanserae</taxon>
        <taxon>Galliformes</taxon>
        <taxon>Phasianidae</taxon>
        <taxon>Meleagridinae</taxon>
        <taxon>Meleagris</taxon>
    </lineage>
</organism>
<evidence type="ECO:0000256" key="11">
    <source>
        <dbReference type="ARBA" id="ARBA00023004"/>
    </source>
</evidence>
<keyword evidence="10 17" id="KW-0560">Oxidoreductase</keyword>
<evidence type="ECO:0000256" key="13">
    <source>
        <dbReference type="ARBA" id="ARBA00023136"/>
    </source>
</evidence>
<dbReference type="GO" id="GO:0020037">
    <property type="term" value="F:heme binding"/>
    <property type="evidence" value="ECO:0007669"/>
    <property type="project" value="InterPro"/>
</dbReference>
<dbReference type="PRINTS" id="PR00385">
    <property type="entry name" value="P450"/>
</dbReference>
<accession>G1N6S4</accession>
<comment type="subcellular location">
    <subcellularLocation>
        <location evidence="3">Endoplasmic reticulum membrane</location>
        <topology evidence="3">Peripheral membrane protein</topology>
    </subcellularLocation>
    <subcellularLocation>
        <location evidence="2">Microsome membrane</location>
        <topology evidence="2">Peripheral membrane protein</topology>
    </subcellularLocation>
</comment>
<keyword evidence="20" id="KW-1185">Reference proteome</keyword>
<keyword evidence="6 16" id="KW-0349">Heme</keyword>
<dbReference type="FunFam" id="1.10.630.10:FF:000001">
    <property type="entry name" value="Cytochrome P450, family 2"/>
    <property type="match status" value="1"/>
</dbReference>
<evidence type="ECO:0000256" key="12">
    <source>
        <dbReference type="ARBA" id="ARBA00023033"/>
    </source>
</evidence>
<evidence type="ECO:0000256" key="6">
    <source>
        <dbReference type="ARBA" id="ARBA00022617"/>
    </source>
</evidence>
<dbReference type="CDD" id="cd20665">
    <property type="entry name" value="CYP2C-like"/>
    <property type="match status" value="1"/>
</dbReference>
<dbReference type="InterPro" id="IPR036396">
    <property type="entry name" value="Cyt_P450_sf"/>
</dbReference>
<dbReference type="Proteomes" id="UP000001645">
    <property type="component" value="Chromosome 8"/>
</dbReference>
<keyword evidence="8" id="KW-0256">Endoplasmic reticulum</keyword>
<evidence type="ECO:0000256" key="3">
    <source>
        <dbReference type="ARBA" id="ARBA00004406"/>
    </source>
</evidence>
<dbReference type="InterPro" id="IPR017972">
    <property type="entry name" value="Cyt_P450_CS"/>
</dbReference>
<evidence type="ECO:0000256" key="14">
    <source>
        <dbReference type="ARBA" id="ARBA00037347"/>
    </source>
</evidence>
<feature type="binding site" description="axial binding residue" evidence="16">
    <location>
        <position position="426"/>
    </location>
    <ligand>
        <name>heme</name>
        <dbReference type="ChEBI" id="CHEBI:30413"/>
    </ligand>
    <ligandPart>
        <name>Fe</name>
        <dbReference type="ChEBI" id="CHEBI:18248"/>
    </ligandPart>
</feature>
<evidence type="ECO:0000256" key="16">
    <source>
        <dbReference type="PIRSR" id="PIRSR602401-1"/>
    </source>
</evidence>
<dbReference type="GO" id="GO:0019373">
    <property type="term" value="P:epoxygenase P450 pathway"/>
    <property type="evidence" value="ECO:0007669"/>
    <property type="project" value="TreeGrafter"/>
</dbReference>
<reference evidence="19" key="3">
    <citation type="submission" date="2025-09" db="UniProtKB">
        <authorList>
            <consortium name="Ensembl"/>
        </authorList>
    </citation>
    <scope>IDENTIFICATION</scope>
</reference>
<dbReference type="InterPro" id="IPR001128">
    <property type="entry name" value="Cyt_P450"/>
</dbReference>
<dbReference type="GO" id="GO:0008392">
    <property type="term" value="F:arachidonate epoxygenase activity"/>
    <property type="evidence" value="ECO:0007669"/>
    <property type="project" value="TreeGrafter"/>
</dbReference>
<proteinExistence type="inferred from homology"/>
<evidence type="ECO:0000256" key="5">
    <source>
        <dbReference type="ARBA" id="ARBA00012109"/>
    </source>
</evidence>
<dbReference type="PANTHER" id="PTHR24300">
    <property type="entry name" value="CYTOCHROME P450 508A4-RELATED"/>
    <property type="match status" value="1"/>
</dbReference>
<evidence type="ECO:0000256" key="8">
    <source>
        <dbReference type="ARBA" id="ARBA00022824"/>
    </source>
</evidence>
<dbReference type="PANTHER" id="PTHR24300:SF356">
    <property type="entry name" value="CYTOCHROME P450 2E1"/>
    <property type="match status" value="1"/>
</dbReference>
<keyword evidence="11 16" id="KW-0408">Iron</keyword>
<evidence type="ECO:0000256" key="9">
    <source>
        <dbReference type="ARBA" id="ARBA00022848"/>
    </source>
</evidence>
<sequence>MEFLGWPTILLLVCISCLLIAAWRSTSQRGKEPPGPTPIPIIGNIFQLNPWDLMESFKEFSKKYGPIFTIHLGPKKVVVLYGYDVVKEALIDNGEAFSGRGNLPFFEKVFKGIGIVTSNGETWKQIRRFTLTTLRNFGMGKKGIEERIQEEARFLVERIRNTHEKPFNPTVFLIHAVSNIICSIVFGDRFDYEDKKFLGLIKMLDENEKYQNRIRTQLYNFFPTILDYLPGPHKKLIKSIDKVDDFISEIVRAHQESFDPSCPRDFIDAFINKMQQSLTRTTLDLFLAGTGTTSTTLRYGLLILQKYPEIEEKIHKEIDRVVGRDRSPCMADRSQLPYTDAVIHEIQRFIDFLPVNLPHAVTKDTKLRDYFIPKDTMIFPLLSPILQDSKEFPDPEKFDPGHFLNANGTFRKSDYFMPFSAGKRICAGEGLARMEIFLFLTSILQNFTLRPVVDHKDVDISPIVTSAAKIPRPYEISFIPR</sequence>
<dbReference type="EC" id="1.14.14.1" evidence="5"/>
<dbReference type="GO" id="GO:0006805">
    <property type="term" value="P:xenobiotic metabolic process"/>
    <property type="evidence" value="ECO:0007669"/>
    <property type="project" value="TreeGrafter"/>
</dbReference>
<keyword evidence="13" id="KW-0472">Membrane</keyword>
<feature type="signal peptide" evidence="18">
    <location>
        <begin position="1"/>
        <end position="22"/>
    </location>
</feature>
<dbReference type="AlphaFoldDB" id="G1N6S4"/>
<dbReference type="SUPFAM" id="SSF48264">
    <property type="entry name" value="Cytochrome P450"/>
    <property type="match status" value="1"/>
</dbReference>
<name>G1N6S4_MELGA</name>
<dbReference type="GO" id="GO:0005789">
    <property type="term" value="C:endoplasmic reticulum membrane"/>
    <property type="evidence" value="ECO:0007669"/>
    <property type="project" value="UniProtKB-SubCell"/>
</dbReference>
<dbReference type="PROSITE" id="PS00086">
    <property type="entry name" value="CYTOCHROME_P450"/>
    <property type="match status" value="1"/>
</dbReference>
<feature type="chain" id="PRO_5032777134" description="unspecific monooxygenase" evidence="18">
    <location>
        <begin position="23"/>
        <end position="481"/>
    </location>
</feature>
<evidence type="ECO:0000256" key="7">
    <source>
        <dbReference type="ARBA" id="ARBA00022723"/>
    </source>
</evidence>
<evidence type="ECO:0000313" key="20">
    <source>
        <dbReference type="Proteomes" id="UP000001645"/>
    </source>
</evidence>
<evidence type="ECO:0000256" key="4">
    <source>
        <dbReference type="ARBA" id="ARBA00010617"/>
    </source>
</evidence>
<dbReference type="GeneTree" id="ENSGT00940000155736"/>
<evidence type="ECO:0000256" key="2">
    <source>
        <dbReference type="ARBA" id="ARBA00004174"/>
    </source>
</evidence>
<keyword evidence="9" id="KW-0492">Microsome</keyword>
<evidence type="ECO:0000256" key="15">
    <source>
        <dbReference type="ARBA" id="ARBA00047827"/>
    </source>
</evidence>
<comment type="cofactor">
    <cofactor evidence="1 16">
        <name>heme</name>
        <dbReference type="ChEBI" id="CHEBI:30413"/>
    </cofactor>
</comment>
<comment type="similarity">
    <text evidence="4 17">Belongs to the cytochrome P450 family.</text>
</comment>
<reference evidence="19 20" key="1">
    <citation type="journal article" date="2010" name="PLoS Biol.">
        <title>Multi-platform next-generation sequencing of the domestic turkey (Meleagris gallopavo): genome assembly and analysis.</title>
        <authorList>
            <person name="Dalloul R.A."/>
            <person name="Long J.A."/>
            <person name="Zimin A.V."/>
            <person name="Aslam L."/>
            <person name="Beal K."/>
            <person name="Blomberg L.A."/>
            <person name="Bouffard P."/>
            <person name="Burt D.W."/>
            <person name="Crasta O."/>
            <person name="Crooijmans R.P."/>
            <person name="Cooper K."/>
            <person name="Coulombe R.A."/>
            <person name="De S."/>
            <person name="Delany M.E."/>
            <person name="Dodgson J.B."/>
            <person name="Dong J.J."/>
            <person name="Evans C."/>
            <person name="Frederickson K.M."/>
            <person name="Flicek P."/>
            <person name="Florea L."/>
            <person name="Folkerts O."/>
            <person name="Groenen M.A."/>
            <person name="Harkins T.T."/>
            <person name="Herrero J."/>
            <person name="Hoffmann S."/>
            <person name="Megens H.J."/>
            <person name="Jiang A."/>
            <person name="de Jong P."/>
            <person name="Kaiser P."/>
            <person name="Kim H."/>
            <person name="Kim K.W."/>
            <person name="Kim S."/>
            <person name="Langenberger D."/>
            <person name="Lee M.K."/>
            <person name="Lee T."/>
            <person name="Mane S."/>
            <person name="Marcais G."/>
            <person name="Marz M."/>
            <person name="McElroy A.P."/>
            <person name="Modise T."/>
            <person name="Nefedov M."/>
            <person name="Notredame C."/>
            <person name="Paton I.R."/>
            <person name="Payne W.S."/>
            <person name="Pertea G."/>
            <person name="Prickett D."/>
            <person name="Puiu D."/>
            <person name="Qioa D."/>
            <person name="Raineri E."/>
            <person name="Ruffier M."/>
            <person name="Salzberg S.L."/>
            <person name="Schatz M.C."/>
            <person name="Scheuring C."/>
            <person name="Schmidt C.J."/>
            <person name="Schroeder S."/>
            <person name="Searle S.M."/>
            <person name="Smith E.J."/>
            <person name="Smith J."/>
            <person name="Sonstegard T.S."/>
            <person name="Stadler P.F."/>
            <person name="Tafer H."/>
            <person name="Tu Z.J."/>
            <person name="Van Tassell C.P."/>
            <person name="Vilella A.J."/>
            <person name="Williams K.P."/>
            <person name="Yorke J.A."/>
            <person name="Zhang L."/>
            <person name="Zhang H.B."/>
            <person name="Zhang X."/>
            <person name="Zhang Y."/>
            <person name="Reed K.M."/>
        </authorList>
    </citation>
    <scope>NUCLEOTIDE SEQUENCE [LARGE SCALE GENOMIC DNA]</scope>
</reference>
<dbReference type="Bgee" id="ENSMGAG00000007601">
    <property type="expression patterns" value="Expressed in duodenum and 7 other cell types or tissues"/>
</dbReference>
<comment type="function">
    <text evidence="14">Cytochromes P450 are a group of heme-thiolate monooxygenases. In liver microsomes, this enzyme is involved in an NADPH-dependent electron transport pathway. It oxidizes a variety of structurally unrelated compounds, including steroids, fatty acids, and xenobiotics.</text>
</comment>
<dbReference type="InParanoid" id="G1N6S4"/>
<keyword evidence="12 17" id="KW-0503">Monooxygenase</keyword>
<reference evidence="19" key="2">
    <citation type="submission" date="2025-08" db="UniProtKB">
        <authorList>
            <consortium name="Ensembl"/>
        </authorList>
    </citation>
    <scope>IDENTIFICATION</scope>
</reference>
<gene>
    <name evidence="19" type="primary">LOC104911955</name>
</gene>
<evidence type="ECO:0000256" key="17">
    <source>
        <dbReference type="RuleBase" id="RU000461"/>
    </source>
</evidence>
<dbReference type="FunCoup" id="G1N6S4">
    <property type="interactions" value="38"/>
</dbReference>
<dbReference type="Gene3D" id="1.10.630.10">
    <property type="entry name" value="Cytochrome P450"/>
    <property type="match status" value="1"/>
</dbReference>
<evidence type="ECO:0000256" key="18">
    <source>
        <dbReference type="SAM" id="SignalP"/>
    </source>
</evidence>
<dbReference type="InterPro" id="IPR050182">
    <property type="entry name" value="Cytochrome_P450_fam2"/>
</dbReference>
<evidence type="ECO:0000313" key="19">
    <source>
        <dbReference type="Ensembl" id="ENSMGAP00000007821.3"/>
    </source>
</evidence>
<dbReference type="Ensembl" id="ENSMGAT00000008604.3">
    <property type="protein sequence ID" value="ENSMGAP00000007821.3"/>
    <property type="gene ID" value="ENSMGAG00000007601.3"/>
</dbReference>
<evidence type="ECO:0000256" key="10">
    <source>
        <dbReference type="ARBA" id="ARBA00023002"/>
    </source>
</evidence>
<dbReference type="PRINTS" id="PR00463">
    <property type="entry name" value="EP450I"/>
</dbReference>
<dbReference type="HOGENOM" id="CLU_001570_22_3_1"/>
<evidence type="ECO:0000256" key="1">
    <source>
        <dbReference type="ARBA" id="ARBA00001971"/>
    </source>
</evidence>
<dbReference type="Pfam" id="PF00067">
    <property type="entry name" value="p450"/>
    <property type="match status" value="1"/>
</dbReference>
<dbReference type="GO" id="GO:0005506">
    <property type="term" value="F:iron ion binding"/>
    <property type="evidence" value="ECO:0007669"/>
    <property type="project" value="InterPro"/>
</dbReference>
<keyword evidence="18" id="KW-0732">Signal</keyword>